<accession>A0A252BYX9</accession>
<dbReference type="AlphaFoldDB" id="A0A252BYX9"/>
<comment type="caution">
    <text evidence="1">The sequence shown here is derived from an EMBL/GenBank/DDBJ whole genome shotgun (WGS) entry which is preliminary data.</text>
</comment>
<evidence type="ECO:0000313" key="1">
    <source>
        <dbReference type="EMBL" id="OUJ14150.1"/>
    </source>
</evidence>
<organism evidence="1 2">
    <name type="scientific">Acetobacter okinawensis</name>
    <dbReference type="NCBI Taxonomy" id="1076594"/>
    <lineage>
        <taxon>Bacteria</taxon>
        <taxon>Pseudomonadati</taxon>
        <taxon>Pseudomonadota</taxon>
        <taxon>Alphaproteobacteria</taxon>
        <taxon>Acetobacterales</taxon>
        <taxon>Acetobacteraceae</taxon>
        <taxon>Acetobacter</taxon>
    </lineage>
</organism>
<gene>
    <name evidence="1" type="ORF">HK26_00740</name>
</gene>
<dbReference type="EMBL" id="JOPJ01000001">
    <property type="protein sequence ID" value="OUJ14150.1"/>
    <property type="molecule type" value="Genomic_DNA"/>
</dbReference>
<proteinExistence type="predicted"/>
<evidence type="ECO:0000313" key="2">
    <source>
        <dbReference type="Proteomes" id="UP000194931"/>
    </source>
</evidence>
<protein>
    <submittedName>
        <fullName evidence="1">Uncharacterized protein</fullName>
    </submittedName>
</protein>
<reference evidence="2" key="1">
    <citation type="submission" date="2014-06" db="EMBL/GenBank/DDBJ databases">
        <authorList>
            <person name="Winans N.J."/>
            <person name="Newell P.D."/>
            <person name="Douglas A.E."/>
        </authorList>
    </citation>
    <scope>NUCLEOTIDE SEQUENCE [LARGE SCALE GENOMIC DNA]</scope>
</reference>
<sequence>MMQKTTQNANGICIDYLNSEHGDYSGDKMSESRMPDEVTRGLSKAIRDECQKHPKERVGKAVNNVKTAYAHELEQIVRHMKLNDDPLRTNGGS</sequence>
<name>A0A252BYX9_9PROT</name>
<keyword evidence="2" id="KW-1185">Reference proteome</keyword>
<dbReference type="Proteomes" id="UP000194931">
    <property type="component" value="Unassembled WGS sequence"/>
</dbReference>